<dbReference type="AlphaFoldDB" id="A0A0B5CTF2"/>
<dbReference type="EMBL" id="KJ755563">
    <property type="protein sequence ID" value="AJE24479.1"/>
    <property type="molecule type" value="Genomic_DNA"/>
</dbReference>
<protein>
    <submittedName>
        <fullName evidence="1">Glycosyl transferase</fullName>
    </submittedName>
</protein>
<accession>A0A0B5CTF2</accession>
<proteinExistence type="predicted"/>
<keyword evidence="1" id="KW-0808">Transferase</keyword>
<evidence type="ECO:0000313" key="1">
    <source>
        <dbReference type="EMBL" id="AJE24479.1"/>
    </source>
</evidence>
<sequence>MKVLHIARNVPIKSLRGNPVILDLINRLSQAGIVNKLAFPAEYIPSSSFLRVDQGYSQSLKGNLI</sequence>
<organism evidence="1">
    <name type="scientific">Escherichia coli</name>
    <dbReference type="NCBI Taxonomy" id="562"/>
    <lineage>
        <taxon>Bacteria</taxon>
        <taxon>Pseudomonadati</taxon>
        <taxon>Pseudomonadota</taxon>
        <taxon>Gammaproteobacteria</taxon>
        <taxon>Enterobacterales</taxon>
        <taxon>Enterobacteriaceae</taxon>
        <taxon>Escherichia</taxon>
    </lineage>
</organism>
<name>A0A0B5CTF2_ECOLX</name>
<reference evidence="1" key="1">
    <citation type="journal article" date="2016" name="PLoS ONE">
        <title>Comparison of O-Antigen Gene Clusters of All O-Serogroups of Escherichia coli and Proposal for Adopting a New Nomenclature for O-Typing.</title>
        <authorList>
            <person name="DebRoy C."/>
            <person name="Fratamico P.M."/>
            <person name="Yan X."/>
            <person name="Baranzoni G."/>
            <person name="Liu Y."/>
            <person name="Needleman D.S."/>
            <person name="Tebbs R."/>
            <person name="O'Connell C.D."/>
            <person name="Allred A."/>
            <person name="Swimley M."/>
            <person name="Mwangi M."/>
            <person name="Kapur V."/>
            <person name="Raygoza Garay J.A."/>
            <person name="Roberts E.L."/>
            <person name="Katani R."/>
        </authorList>
    </citation>
    <scope>NUCLEOTIDE SEQUENCE</scope>
    <source>
        <strain evidence="1">P 2a</strain>
    </source>
</reference>
<dbReference type="GO" id="GO:0016740">
    <property type="term" value="F:transferase activity"/>
    <property type="evidence" value="ECO:0007669"/>
    <property type="project" value="UniProtKB-KW"/>
</dbReference>